<dbReference type="Pfam" id="PF14500">
    <property type="entry name" value="MMS19_N"/>
    <property type="match status" value="1"/>
</dbReference>
<dbReference type="GO" id="GO:0005819">
    <property type="term" value="C:spindle"/>
    <property type="evidence" value="ECO:0007669"/>
    <property type="project" value="UniProtKB-SubCell"/>
</dbReference>
<dbReference type="GO" id="GO:0005634">
    <property type="term" value="C:nucleus"/>
    <property type="evidence" value="ECO:0007669"/>
    <property type="project" value="UniProtKB-SubCell"/>
</dbReference>
<comment type="function">
    <text evidence="5">Key component of the cytosolic iron-sulfur protein assembly (CIA) complex, a multiprotein complex that mediates the incorporation of iron-sulfur cluster into apoproteins specifically involved in DNA metabolism and genomic integrity. In the CIA complex, MMS19 acts as an adapter between early-acting CIA components and a subset of cellular target iron-sulfur proteins.</text>
</comment>
<keyword evidence="3" id="KW-0677">Repeat</keyword>
<evidence type="ECO:0000256" key="5">
    <source>
        <dbReference type="RuleBase" id="RU367072"/>
    </source>
</evidence>
<keyword evidence="5" id="KW-0234">DNA repair</keyword>
<dbReference type="GO" id="GO:0006281">
    <property type="term" value="P:DNA repair"/>
    <property type="evidence" value="ECO:0007669"/>
    <property type="project" value="UniProtKB-UniRule"/>
</dbReference>
<dbReference type="InterPro" id="IPR011989">
    <property type="entry name" value="ARM-like"/>
</dbReference>
<evidence type="ECO:0000256" key="2">
    <source>
        <dbReference type="ARBA" id="ARBA00009340"/>
    </source>
</evidence>
<keyword evidence="9" id="KW-1185">Reference proteome</keyword>
<comment type="similarity">
    <text evidence="2 5">Belongs to the MET18/MMS19 family.</text>
</comment>
<dbReference type="Proteomes" id="UP000596742">
    <property type="component" value="Unassembled WGS sequence"/>
</dbReference>
<dbReference type="GO" id="GO:0097361">
    <property type="term" value="C:cytosolic [4Fe-4S] assembly targeting complex"/>
    <property type="evidence" value="ECO:0007669"/>
    <property type="project" value="UniProtKB-UniRule"/>
</dbReference>
<keyword evidence="4 5" id="KW-0539">Nucleus</keyword>
<dbReference type="Gene3D" id="1.25.10.10">
    <property type="entry name" value="Leucine-rich Repeat Variant"/>
    <property type="match status" value="2"/>
</dbReference>
<feature type="domain" description="MMS19 N-terminal" evidence="7">
    <location>
        <begin position="4"/>
        <end position="194"/>
    </location>
</feature>
<gene>
    <name evidence="8" type="ORF">MGAL_10B023894</name>
</gene>
<dbReference type="SUPFAM" id="SSF48371">
    <property type="entry name" value="ARM repeat"/>
    <property type="match status" value="2"/>
</dbReference>
<evidence type="ECO:0000256" key="1">
    <source>
        <dbReference type="ARBA" id="ARBA00004123"/>
    </source>
</evidence>
<protein>
    <recommendedName>
        <fullName evidence="5">MMS19 nucleotide excision repair protein</fullName>
    </recommendedName>
</protein>
<evidence type="ECO:0000256" key="4">
    <source>
        <dbReference type="ARBA" id="ARBA00023242"/>
    </source>
</evidence>
<keyword evidence="5" id="KW-0227">DNA damage</keyword>
<reference evidence="8" key="1">
    <citation type="submission" date="2018-11" db="EMBL/GenBank/DDBJ databases">
        <authorList>
            <person name="Alioto T."/>
            <person name="Alioto T."/>
        </authorList>
    </citation>
    <scope>NUCLEOTIDE SEQUENCE</scope>
</reference>
<dbReference type="OrthoDB" id="342900at2759"/>
<dbReference type="PANTHER" id="PTHR12891:SF0">
    <property type="entry name" value="MMS19 NUCLEOTIDE EXCISION REPAIR PROTEIN HOMOLOG"/>
    <property type="match status" value="1"/>
</dbReference>
<organism evidence="8 9">
    <name type="scientific">Mytilus galloprovincialis</name>
    <name type="common">Mediterranean mussel</name>
    <dbReference type="NCBI Taxonomy" id="29158"/>
    <lineage>
        <taxon>Eukaryota</taxon>
        <taxon>Metazoa</taxon>
        <taxon>Spiralia</taxon>
        <taxon>Lophotrochozoa</taxon>
        <taxon>Mollusca</taxon>
        <taxon>Bivalvia</taxon>
        <taxon>Autobranchia</taxon>
        <taxon>Pteriomorphia</taxon>
        <taxon>Mytilida</taxon>
        <taxon>Mytiloidea</taxon>
        <taxon>Mytilidae</taxon>
        <taxon>Mytilinae</taxon>
        <taxon>Mytilus</taxon>
    </lineage>
</organism>
<dbReference type="Pfam" id="PF12460">
    <property type="entry name" value="MMS19_C"/>
    <property type="match status" value="1"/>
</dbReference>
<comment type="subunit">
    <text evidence="5">Component of the CIA complex.</text>
</comment>
<evidence type="ECO:0000259" key="7">
    <source>
        <dbReference type="Pfam" id="PF14500"/>
    </source>
</evidence>
<evidence type="ECO:0000313" key="9">
    <source>
        <dbReference type="Proteomes" id="UP000596742"/>
    </source>
</evidence>
<sequence>MSGCKRFPDGLASKICRIIFQNVQNQSLSQSDRCNVYTLIARFLDTRLEELKKMEADFVLGFIQVMDTEKDPRNLMTCFQCARTIILNFSLGVFVEEMFEVTSCYFPIDFTPPPNDNYKITRDDLIKGLRGCLSATEKFAEYTYPLLLEKLTSDVQSAKLDSLQTLSECVELYGIKPLKEFQTSLYNCIKSEIFSSGNPAIEQAALEALSGIVRTLSKSLLEGPDGPVHNYILEILQDCKRYMTGEDNRLLVPVCRLLVSCAEGSDSACCQVLQDVIPNLIGLYNKSSINSQRKLVLEMISRFVRVVGTYNQGQCHKVFLTYIPELSTIIKSALIDSSSHLRMTGISGVNEMLKVSGEDTQVYTELILDKTFNDQDKDVRKSCLEPLKTIAEKHTDILESIVIPKVLERLKDGLKNTVKGSEDVDNEINAVLSIVTISYNSLVMVSKELLQVLSEKSVTGKENDKAEQRTNNLVSCLLTVIQKNLDDKKSFEYLYSNVVLNIYKTVIQNSLSSTSVLHSPRIINSFSRCVQCIAIRCDNSQLQALYSLVTKIFLHGSTSDIDMTDGSFNPLDVSSPCQQTQMVSILTPVICTCNEKLIDEDEYVQKLLNLSRTSPHRTTQTEACKCLAGIVNKHPDILQTIDLSDIEKTVQNKTSESRLSDLQIIIWLTKALVMRGHQRSQKNILFLMSLLSDPDMGREVADGFNTILTDIKSFDTTGQDTRKNYLRVLSAMLKTLPKQVLINELPPLFPLMVHSLLSDDLELQTSTMDTLYDLTHDAPEVVAKHIDSVIPQLLKLAKEQTSMKLRQSALQCIGVLTVLPTHTVLPYKVQVIKGLEKALDDKKRLSTCHEGSNVPTLLANCLDHITSNINMYDLEDFPDEYLINKMIHRLKRQKKLNNSTLRQLLVPILEHLDLDGVYVTEGTIKLIWRSCPNLKVISLKDCGYVSTDNLMEQLLKVSTVLAK</sequence>
<comment type="caution">
    <text evidence="8">The sequence shown here is derived from an EMBL/GenBank/DDBJ whole genome shotgun (WGS) entry which is preliminary data.</text>
</comment>
<name>A0A8B6CAK1_MYTGA</name>
<keyword evidence="5" id="KW-0963">Cytoplasm</keyword>
<keyword evidence="5" id="KW-0206">Cytoskeleton</keyword>
<dbReference type="AlphaFoldDB" id="A0A8B6CAK1"/>
<dbReference type="InterPro" id="IPR039920">
    <property type="entry name" value="MMS19"/>
</dbReference>
<dbReference type="GO" id="GO:0051604">
    <property type="term" value="P:protein maturation"/>
    <property type="evidence" value="ECO:0007669"/>
    <property type="project" value="UniProtKB-UniRule"/>
</dbReference>
<dbReference type="InterPro" id="IPR029240">
    <property type="entry name" value="MMS19_N"/>
</dbReference>
<dbReference type="InterPro" id="IPR016024">
    <property type="entry name" value="ARM-type_fold"/>
</dbReference>
<evidence type="ECO:0000313" key="8">
    <source>
        <dbReference type="EMBL" id="VDI02208.1"/>
    </source>
</evidence>
<dbReference type="InterPro" id="IPR024687">
    <property type="entry name" value="MMS19_C"/>
</dbReference>
<evidence type="ECO:0000256" key="3">
    <source>
        <dbReference type="ARBA" id="ARBA00022737"/>
    </source>
</evidence>
<comment type="subcellular location">
    <subcellularLocation>
        <location evidence="5">Cytoplasm</location>
        <location evidence="5">Cytoskeleton</location>
        <location evidence="5">Spindle</location>
    </subcellularLocation>
    <subcellularLocation>
        <location evidence="1 5">Nucleus</location>
    </subcellularLocation>
</comment>
<feature type="domain" description="MMS19 C-terminal" evidence="6">
    <location>
        <begin position="447"/>
        <end position="714"/>
    </location>
</feature>
<evidence type="ECO:0000259" key="6">
    <source>
        <dbReference type="Pfam" id="PF12460"/>
    </source>
</evidence>
<accession>A0A8B6CAK1</accession>
<dbReference type="EMBL" id="UYJE01001440">
    <property type="protein sequence ID" value="VDI02208.1"/>
    <property type="molecule type" value="Genomic_DNA"/>
</dbReference>
<dbReference type="GO" id="GO:0016226">
    <property type="term" value="P:iron-sulfur cluster assembly"/>
    <property type="evidence" value="ECO:0007669"/>
    <property type="project" value="UniProtKB-UniRule"/>
</dbReference>
<proteinExistence type="inferred from homology"/>
<dbReference type="PANTHER" id="PTHR12891">
    <property type="entry name" value="DNA REPAIR/TRANSCRIPTION PROTEIN MET18/MMS19"/>
    <property type="match status" value="1"/>
</dbReference>